<dbReference type="InterPro" id="IPR005522">
    <property type="entry name" value="IPK"/>
</dbReference>
<evidence type="ECO:0000256" key="2">
    <source>
        <dbReference type="ARBA" id="ARBA00022679"/>
    </source>
</evidence>
<dbReference type="GO" id="GO:0032958">
    <property type="term" value="P:inositol phosphate biosynthetic process"/>
    <property type="evidence" value="ECO:0007669"/>
    <property type="project" value="InterPro"/>
</dbReference>
<dbReference type="EMBL" id="JANBPU010000164">
    <property type="protein sequence ID" value="KAJ1915079.1"/>
    <property type="molecule type" value="Genomic_DNA"/>
</dbReference>
<dbReference type="Proteomes" id="UP001150538">
    <property type="component" value="Unassembled WGS sequence"/>
</dbReference>
<dbReference type="GO" id="GO:0046854">
    <property type="term" value="P:phosphatidylinositol phosphate biosynthetic process"/>
    <property type="evidence" value="ECO:0007669"/>
    <property type="project" value="TreeGrafter"/>
</dbReference>
<reference evidence="5" key="1">
    <citation type="submission" date="2022-07" db="EMBL/GenBank/DDBJ databases">
        <title>Phylogenomic reconstructions and comparative analyses of Kickxellomycotina fungi.</title>
        <authorList>
            <person name="Reynolds N.K."/>
            <person name="Stajich J.E."/>
            <person name="Barry K."/>
            <person name="Grigoriev I.V."/>
            <person name="Crous P."/>
            <person name="Smith M.E."/>
        </authorList>
    </citation>
    <scope>NUCLEOTIDE SEQUENCE</scope>
    <source>
        <strain evidence="5">NBRC 100468</strain>
    </source>
</reference>
<dbReference type="OrthoDB" id="338650at2759"/>
<protein>
    <recommendedName>
        <fullName evidence="4">Kinase</fullName>
        <ecNumber evidence="4">2.7.-.-</ecNumber>
    </recommendedName>
</protein>
<evidence type="ECO:0000256" key="3">
    <source>
        <dbReference type="ARBA" id="ARBA00022777"/>
    </source>
</evidence>
<keyword evidence="2 4" id="KW-0808">Transferase</keyword>
<dbReference type="GO" id="GO:0000824">
    <property type="term" value="F:inositol-1,4,5,6-tetrakisphosphate 3-kinase activity"/>
    <property type="evidence" value="ECO:0007669"/>
    <property type="project" value="TreeGrafter"/>
</dbReference>
<gene>
    <name evidence="5" type="ORF">H4219_004507</name>
</gene>
<accession>A0A9W7ZY35</accession>
<dbReference type="PANTHER" id="PTHR12400:SF103">
    <property type="entry name" value="INOSITOL POLYPHOSPHATE MULTIKINASE"/>
    <property type="match status" value="1"/>
</dbReference>
<keyword evidence="3 4" id="KW-0418">Kinase</keyword>
<evidence type="ECO:0000313" key="6">
    <source>
        <dbReference type="Proteomes" id="UP001150538"/>
    </source>
</evidence>
<organism evidence="5 6">
    <name type="scientific">Mycoemilia scoparia</name>
    <dbReference type="NCBI Taxonomy" id="417184"/>
    <lineage>
        <taxon>Eukaryota</taxon>
        <taxon>Fungi</taxon>
        <taxon>Fungi incertae sedis</taxon>
        <taxon>Zoopagomycota</taxon>
        <taxon>Kickxellomycotina</taxon>
        <taxon>Kickxellomycetes</taxon>
        <taxon>Kickxellales</taxon>
        <taxon>Kickxellaceae</taxon>
        <taxon>Mycoemilia</taxon>
    </lineage>
</organism>
<dbReference type="SUPFAM" id="SSF56104">
    <property type="entry name" value="SAICAR synthase-like"/>
    <property type="match status" value="1"/>
</dbReference>
<keyword evidence="6" id="KW-1185">Reference proteome</keyword>
<dbReference type="GO" id="GO:0005634">
    <property type="term" value="C:nucleus"/>
    <property type="evidence" value="ECO:0007669"/>
    <property type="project" value="TreeGrafter"/>
</dbReference>
<comment type="similarity">
    <text evidence="1 4">Belongs to the inositol phosphokinase (IPK) family.</text>
</comment>
<dbReference type="InterPro" id="IPR038286">
    <property type="entry name" value="IPK_sf"/>
</dbReference>
<name>A0A9W7ZY35_9FUNG</name>
<dbReference type="EC" id="2.7.-.-" evidence="4"/>
<dbReference type="GO" id="GO:0005737">
    <property type="term" value="C:cytoplasm"/>
    <property type="evidence" value="ECO:0007669"/>
    <property type="project" value="TreeGrafter"/>
</dbReference>
<dbReference type="AlphaFoldDB" id="A0A9W7ZY35"/>
<comment type="caution">
    <text evidence="5">The sequence shown here is derived from an EMBL/GenBank/DDBJ whole genome shotgun (WGS) entry which is preliminary data.</text>
</comment>
<dbReference type="PANTHER" id="PTHR12400">
    <property type="entry name" value="INOSITOL POLYPHOSPHATE KINASE"/>
    <property type="match status" value="1"/>
</dbReference>
<evidence type="ECO:0000256" key="1">
    <source>
        <dbReference type="ARBA" id="ARBA00007374"/>
    </source>
</evidence>
<sequence length="336" mass="38005">METPLSNKSKFKSFEHQVAGHKGVMVDDDQLMVIKPSVAPEKLFYELAIPNTIFKQFIPEYYGVLKPHNGTAEVGQLSQDCEGSVGCTSPAKRSKTSTTEPLQGIVHGQEQEEYICIQNLLHGFAKPCVMDIKIGSRLYDDSADETKRQRMIKKALETTSSTLGFYVCGIKVQDPSSDASTSYDRPWCKSLTKITIRKAFSAFFPESLGKEFRNYLINQFVLELKEYRDVVKNQDLKMYSSSLLFVYDSGLNRRNAFFSKNNVSCDADTRKDSEVFINEDSEEEGDDAKKETDIALLDMRAIDFAHSSWTPGSKINTDYLEGLDKLIEILQLEIKN</sequence>
<dbReference type="GO" id="GO:0008440">
    <property type="term" value="F:inositol-1,4,5-trisphosphate 3-kinase activity"/>
    <property type="evidence" value="ECO:0007669"/>
    <property type="project" value="TreeGrafter"/>
</dbReference>
<proteinExistence type="inferred from homology"/>
<dbReference type="Pfam" id="PF03770">
    <property type="entry name" value="IPK"/>
    <property type="match status" value="1"/>
</dbReference>
<dbReference type="Gene3D" id="3.30.470.160">
    <property type="entry name" value="Inositol polyphosphate kinase"/>
    <property type="match status" value="1"/>
</dbReference>
<evidence type="ECO:0000313" key="5">
    <source>
        <dbReference type="EMBL" id="KAJ1915079.1"/>
    </source>
</evidence>
<evidence type="ECO:0000256" key="4">
    <source>
        <dbReference type="RuleBase" id="RU363090"/>
    </source>
</evidence>